<gene>
    <name evidence="1" type="ORF">Air01nite_66530</name>
</gene>
<evidence type="ECO:0000313" key="1">
    <source>
        <dbReference type="EMBL" id="GIF60558.1"/>
    </source>
</evidence>
<organism evidence="1 2">
    <name type="scientific">Asanoa iriomotensis</name>
    <dbReference type="NCBI Taxonomy" id="234613"/>
    <lineage>
        <taxon>Bacteria</taxon>
        <taxon>Bacillati</taxon>
        <taxon>Actinomycetota</taxon>
        <taxon>Actinomycetes</taxon>
        <taxon>Micromonosporales</taxon>
        <taxon>Micromonosporaceae</taxon>
        <taxon>Asanoa</taxon>
    </lineage>
</organism>
<keyword evidence="2" id="KW-1185">Reference proteome</keyword>
<protein>
    <submittedName>
        <fullName evidence="1">Uncharacterized protein</fullName>
    </submittedName>
</protein>
<evidence type="ECO:0000313" key="2">
    <source>
        <dbReference type="Proteomes" id="UP000624325"/>
    </source>
</evidence>
<sequence length="99" mass="11814">MFGVWARIRRAAYRRGRARNAAKFPKVHIGWQYIRYQEPFRHLELGVDPTTDGPDLLYLPTADRWDREMPAWSQGRRDEIVAIILDRVSGRRDLEIEEY</sequence>
<reference evidence="1 2" key="1">
    <citation type="submission" date="2021-01" db="EMBL/GenBank/DDBJ databases">
        <title>Whole genome shotgun sequence of Asanoa iriomotensis NBRC 100142.</title>
        <authorList>
            <person name="Komaki H."/>
            <person name="Tamura T."/>
        </authorList>
    </citation>
    <scope>NUCLEOTIDE SEQUENCE [LARGE SCALE GENOMIC DNA]</scope>
    <source>
        <strain evidence="1 2">NBRC 100142</strain>
    </source>
</reference>
<proteinExistence type="predicted"/>
<accession>A0ABQ4CCS4</accession>
<name>A0ABQ4CCS4_9ACTN</name>
<dbReference type="Proteomes" id="UP000624325">
    <property type="component" value="Unassembled WGS sequence"/>
</dbReference>
<comment type="caution">
    <text evidence="1">The sequence shown here is derived from an EMBL/GenBank/DDBJ whole genome shotgun (WGS) entry which is preliminary data.</text>
</comment>
<dbReference type="EMBL" id="BONC01000070">
    <property type="protein sequence ID" value="GIF60558.1"/>
    <property type="molecule type" value="Genomic_DNA"/>
</dbReference>